<evidence type="ECO:0000313" key="2">
    <source>
        <dbReference type="EMBL" id="GDY39135.1"/>
    </source>
</evidence>
<gene>
    <name evidence="2" type="ORF">SANT12839_000170</name>
</gene>
<evidence type="ECO:0008006" key="4">
    <source>
        <dbReference type="Google" id="ProtNLM"/>
    </source>
</evidence>
<name>A0A4D4JR17_9ACTN</name>
<dbReference type="EMBL" id="BJHV01000001">
    <property type="protein sequence ID" value="GDY39135.1"/>
    <property type="molecule type" value="Genomic_DNA"/>
</dbReference>
<keyword evidence="1" id="KW-0175">Coiled coil</keyword>
<evidence type="ECO:0000313" key="3">
    <source>
        <dbReference type="Proteomes" id="UP000299290"/>
    </source>
</evidence>
<accession>A0A4D4JR17</accession>
<organism evidence="2 3">
    <name type="scientific">Streptomyces antimycoticus</name>
    <dbReference type="NCBI Taxonomy" id="68175"/>
    <lineage>
        <taxon>Bacteria</taxon>
        <taxon>Bacillati</taxon>
        <taxon>Actinomycetota</taxon>
        <taxon>Actinomycetes</taxon>
        <taxon>Kitasatosporales</taxon>
        <taxon>Streptomycetaceae</taxon>
        <taxon>Streptomyces</taxon>
        <taxon>Streptomyces violaceusniger group</taxon>
    </lineage>
</organism>
<dbReference type="AlphaFoldDB" id="A0A4D4JR17"/>
<reference evidence="2 3" key="1">
    <citation type="journal article" date="2020" name="Int. J. Syst. Evol. Microbiol.">
        <title>Reclassification of Streptomyces castelarensis and Streptomyces sporoclivatus as later heterotypic synonyms of Streptomyces antimycoticus.</title>
        <authorList>
            <person name="Komaki H."/>
            <person name="Tamura T."/>
        </authorList>
    </citation>
    <scope>NUCLEOTIDE SEQUENCE [LARGE SCALE GENOMIC DNA]</scope>
    <source>
        <strain evidence="2 3">NBRC 12839</strain>
    </source>
</reference>
<protein>
    <recommendedName>
        <fullName evidence="4">Transposase</fullName>
    </recommendedName>
</protein>
<dbReference type="RefSeq" id="WP_228052327.1">
    <property type="nucleotide sequence ID" value="NZ_BJHV01000001.1"/>
</dbReference>
<dbReference type="Proteomes" id="UP000299290">
    <property type="component" value="Unassembled WGS sequence"/>
</dbReference>
<evidence type="ECO:0000256" key="1">
    <source>
        <dbReference type="SAM" id="Coils"/>
    </source>
</evidence>
<sequence length="274" mass="29277">MPLAAPPPPVTVVIDRHDDAIHTHTALAAHHPPSGRITLHPGPGTTSETGLAHDPLAALGKPPLLPGRFPGGRQPAWEAATAWIAALPVTRLTVLRAHRLTARRTMRLLELRALTALAEAAKDGLEVSVAAIARRAGVDRTFLYRHRDLLGQIHAQAAEPPTVPGGRGPAVSRASLQADLAAADARTARLAAQVRRLEARLSEILGELVWRESGVGGPDDTEQLQAQITTLEQQVVDLELKLQDQGDELAAARAANRELMAQLNRGRDTPPPPR</sequence>
<comment type="caution">
    <text evidence="2">The sequence shown here is derived from an EMBL/GenBank/DDBJ whole genome shotgun (WGS) entry which is preliminary data.</text>
</comment>
<dbReference type="Gene3D" id="1.10.287.1490">
    <property type="match status" value="1"/>
</dbReference>
<keyword evidence="3" id="KW-1185">Reference proteome</keyword>
<feature type="coiled-coil region" evidence="1">
    <location>
        <begin position="180"/>
        <end position="262"/>
    </location>
</feature>
<proteinExistence type="predicted"/>